<evidence type="ECO:0000313" key="15">
    <source>
        <dbReference type="Proteomes" id="UP000677054"/>
    </source>
</evidence>
<dbReference type="FunFam" id="3.60.20.30:FF:000001">
    <property type="entry name" value="Isoaspartyl peptidase/L-asparaginase"/>
    <property type="match status" value="1"/>
</dbReference>
<keyword evidence="4" id="KW-0378">Hydrolase</keyword>
<evidence type="ECO:0000256" key="4">
    <source>
        <dbReference type="ARBA" id="ARBA00022801"/>
    </source>
</evidence>
<dbReference type="GO" id="GO:0008798">
    <property type="term" value="F:beta-aspartyl-peptidase activity"/>
    <property type="evidence" value="ECO:0007669"/>
    <property type="project" value="UniProtKB-EC"/>
</dbReference>
<dbReference type="InterPro" id="IPR000246">
    <property type="entry name" value="Peptidase_T2"/>
</dbReference>
<evidence type="ECO:0000256" key="7">
    <source>
        <dbReference type="ARBA" id="ARBA00054922"/>
    </source>
</evidence>
<dbReference type="InterPro" id="IPR029055">
    <property type="entry name" value="Ntn_hydrolases_N"/>
</dbReference>
<dbReference type="EMBL" id="LR909192">
    <property type="protein sequence ID" value="CAD7254438.1"/>
    <property type="molecule type" value="Genomic_DNA"/>
</dbReference>
<proteinExistence type="inferred from homology"/>
<dbReference type="Gene3D" id="3.60.20.30">
    <property type="entry name" value="(Glycosyl)asparaginase"/>
    <property type="match status" value="1"/>
</dbReference>
<dbReference type="GO" id="GO:0009311">
    <property type="term" value="P:oligosaccharide metabolic process"/>
    <property type="evidence" value="ECO:0007669"/>
    <property type="project" value="InterPro"/>
</dbReference>
<feature type="non-terminal residue" evidence="14">
    <location>
        <position position="1031"/>
    </location>
</feature>
<keyword evidence="5" id="KW-0068">Autocatalytic cleavage</keyword>
<comment type="catalytic activity">
    <reaction evidence="6">
        <text>L-asparagine + H2O = L-aspartate + NH4(+)</text>
        <dbReference type="Rhea" id="RHEA:21016"/>
        <dbReference type="ChEBI" id="CHEBI:15377"/>
        <dbReference type="ChEBI" id="CHEBI:28938"/>
        <dbReference type="ChEBI" id="CHEBI:29991"/>
        <dbReference type="ChEBI" id="CHEBI:58048"/>
        <dbReference type="EC" id="3.5.1.1"/>
    </reaction>
</comment>
<feature type="region of interest" description="Disordered" evidence="12">
    <location>
        <begin position="857"/>
        <end position="893"/>
    </location>
</feature>
<evidence type="ECO:0000256" key="8">
    <source>
        <dbReference type="ARBA" id="ARBA00061780"/>
    </source>
</evidence>
<feature type="binding site" evidence="10">
    <location>
        <begin position="956"/>
        <end position="959"/>
    </location>
    <ligand>
        <name>substrate</name>
    </ligand>
</feature>
<dbReference type="GO" id="GO:0006508">
    <property type="term" value="P:proteolysis"/>
    <property type="evidence" value="ECO:0007669"/>
    <property type="project" value="UniProtKB-KW"/>
</dbReference>
<feature type="domain" description="Mannosylglycerate hydrolase MGH1-like glycoside hydrolase" evidence="13">
    <location>
        <begin position="245"/>
        <end position="349"/>
    </location>
</feature>
<evidence type="ECO:0000256" key="5">
    <source>
        <dbReference type="ARBA" id="ARBA00022813"/>
    </source>
</evidence>
<evidence type="ECO:0000256" key="9">
    <source>
        <dbReference type="PIRSR" id="PIRSR600246-1"/>
    </source>
</evidence>
<comment type="subunit">
    <text evidence="8">Heterodimer of an alpha and beta chain produced by autocleavage.</text>
</comment>
<dbReference type="SUPFAM" id="SSF48208">
    <property type="entry name" value="Six-hairpin glycosidases"/>
    <property type="match status" value="1"/>
</dbReference>
<sequence length="1031" mass="116222">DENDILIKLTAHNRSKKKAPLTILPTLWFRNTWSWGYDEFSQKPILTGIANRQVEVYHKILGKYKLYCEGADELLFCENETNCERIFGTANQTLFVKDGINDFIVTGNRKTINQNHIGTKVSVLYKKDIPAGESVTIKLRFSNNTQFQNAFANYDEVFNQRLAEADEFYADIQKNIEDQKLKEIQRQAFAGMLWNKQFYYYNINQWLNGDPEMPFDFKGRANARNQPWKHAYMANILSMPDKWEYPWFAAWDLAFHTLTLARVDAAFAKRQLAVVLREYYMHPNGQIPAYEWNFSDVNPPVHAWATWKVYEIDKENNGGVGDIDFLERIFHKMLINFTWWVNQKDEDGNNIFGGGFLGLDNIGVFDRNAQIQGVRLQQADATGWMAMYTLNMLRIACEISLEKSVYQDMASKFFEHFLHIAAAVNSPRKKGTLGLWDEADQFYYDKIHTPKGDTIFMKIRSIVGLIPLFAVEVINEAMLEKLPDFRRRVEWVLNNRPDLASLISRWNEAGEGESHLLALLRGHRMKMVLKRVFDETEFLSEYGIRSLSKFHEEHPYKFNLHGEELSVKYTPAESDLSIMGGNSNWRGPIWFPINFLIIDSLLKFFSYYGEDYEVEYPTNSGNIVSIKEAALSIAERLINIFKADDTGHRAAMAGHNKFNTDEHFKDYYLFYEYFHGDNGLGLGAAHQTAFSQDYKDKITLVIHGGAGTITRQNMTPEKEKAYRETLDKALETGYAVLAKGGTSLDAVEASIHVMEDSPLFNAGKGAVFTHDGKNEMDAAIMDGKTLKAGAIAGVTTIKNPISTARKVMDKSEHVMLIGKGAEQFAKLQGETIVPSSYFFTQTRWDGLQKAIKEEKVELDHATPPAAPPTPKGAKKLKKNPPLGRSADAARGRSENIFTEGKKYGTVGCVALDQYGNLAAGTSTGGMTNKRWNRVGDAPIIGAGTYADNETCAISATGHGEYFIRAVVGHDISSLMAYKGISLQEAADEVVMKKLVKMGGEGGAIGVDKNGNVAMPFNSEGMYRGFMNAKGE</sequence>
<evidence type="ECO:0000259" key="13">
    <source>
        <dbReference type="Pfam" id="PF22422"/>
    </source>
</evidence>
<feature type="site" description="Cleavage; by autolysis" evidence="11">
    <location>
        <begin position="904"/>
        <end position="905"/>
    </location>
</feature>
<dbReference type="EMBL" id="CAJPEV010009674">
    <property type="protein sequence ID" value="CAG0905759.1"/>
    <property type="molecule type" value="Genomic_DNA"/>
</dbReference>
<dbReference type="SUPFAM" id="SSF56235">
    <property type="entry name" value="N-terminal nucleophile aminohydrolases (Ntn hydrolases)"/>
    <property type="match status" value="1"/>
</dbReference>
<dbReference type="Pfam" id="PF22422">
    <property type="entry name" value="MGH1-like_GH"/>
    <property type="match status" value="1"/>
</dbReference>
<evidence type="ECO:0000313" key="14">
    <source>
        <dbReference type="EMBL" id="CAD7254438.1"/>
    </source>
</evidence>
<evidence type="ECO:0000256" key="1">
    <source>
        <dbReference type="ARBA" id="ARBA00000306"/>
    </source>
</evidence>
<dbReference type="AlphaFoldDB" id="A0A7R9AIA5"/>
<dbReference type="GO" id="GO:0004573">
    <property type="term" value="F:Glc3Man9GlcNAc2 oligosaccharide glucosidase activity"/>
    <property type="evidence" value="ECO:0007669"/>
    <property type="project" value="InterPro"/>
</dbReference>
<reference evidence="14" key="1">
    <citation type="submission" date="2020-11" db="EMBL/GenBank/DDBJ databases">
        <authorList>
            <person name="Tran Van P."/>
        </authorList>
    </citation>
    <scope>NUCLEOTIDE SEQUENCE</scope>
</reference>
<keyword evidence="15" id="KW-1185">Reference proteome</keyword>
<dbReference type="PANTHER" id="PTHR10412">
    <property type="entry name" value="MANNOSYL-OLIGOSACCHARIDE GLUCOSIDASE"/>
    <property type="match status" value="1"/>
</dbReference>
<evidence type="ECO:0000256" key="3">
    <source>
        <dbReference type="ARBA" id="ARBA00022670"/>
    </source>
</evidence>
<dbReference type="InterPro" id="IPR012341">
    <property type="entry name" value="6hp_glycosidase-like_sf"/>
</dbReference>
<comment type="catalytic activity">
    <reaction evidence="1">
        <text>Cleavage of a beta-linked Asp residue from the N-terminus of a polypeptide.</text>
        <dbReference type="EC" id="3.4.19.5"/>
    </reaction>
</comment>
<evidence type="ECO:0000256" key="6">
    <source>
        <dbReference type="ARBA" id="ARBA00049366"/>
    </source>
</evidence>
<keyword evidence="3" id="KW-0645">Protease</keyword>
<dbReference type="OrthoDB" id="14419at2759"/>
<dbReference type="GO" id="GO:0004067">
    <property type="term" value="F:asparaginase activity"/>
    <property type="evidence" value="ECO:0007669"/>
    <property type="project" value="UniProtKB-EC"/>
</dbReference>
<feature type="non-terminal residue" evidence="14">
    <location>
        <position position="1"/>
    </location>
</feature>
<evidence type="ECO:0000256" key="12">
    <source>
        <dbReference type="SAM" id="MobiDB-lite"/>
    </source>
</evidence>
<name>A0A7R9AIA5_9CRUS</name>
<feature type="binding site" evidence="10">
    <location>
        <begin position="933"/>
        <end position="936"/>
    </location>
    <ligand>
        <name>substrate</name>
    </ligand>
</feature>
<dbReference type="Pfam" id="PF01112">
    <property type="entry name" value="Asparaginase_2"/>
    <property type="match status" value="1"/>
</dbReference>
<comment type="similarity">
    <text evidence="2">Belongs to the Ntn-hydrolase family.</text>
</comment>
<feature type="active site" description="Nucleophile" evidence="9">
    <location>
        <position position="905"/>
    </location>
</feature>
<protein>
    <recommendedName>
        <fullName evidence="13">Mannosylglycerate hydrolase MGH1-like glycoside hydrolase domain-containing protein</fullName>
    </recommendedName>
</protein>
<evidence type="ECO:0000256" key="2">
    <source>
        <dbReference type="ARBA" id="ARBA00010872"/>
    </source>
</evidence>
<dbReference type="InterPro" id="IPR004888">
    <property type="entry name" value="Glycoside_hydrolase_63"/>
</dbReference>
<gene>
    <name evidence="14" type="ORF">DSTB1V02_LOCUS14184</name>
</gene>
<dbReference type="InterPro" id="IPR054491">
    <property type="entry name" value="MGH1-like_GH"/>
</dbReference>
<dbReference type="PANTHER" id="PTHR10412:SF10">
    <property type="entry name" value="GLYCOSYL HYDROLASE FAMILY 63 C-TERMINAL DOMAIN-CONTAINING PROTEIN"/>
    <property type="match status" value="1"/>
</dbReference>
<accession>A0A7R9AIA5</accession>
<comment type="function">
    <text evidence="7">Has both L-asparaginase and beta-aspartyl peptidase activity. Does not have aspartylglucosaminidase activity and is inactive toward GlcNAc-L-Asn. Likewise, has no activity toward glutamine.</text>
</comment>
<dbReference type="InterPro" id="IPR008928">
    <property type="entry name" value="6-hairpin_glycosidase_sf"/>
</dbReference>
<dbReference type="Proteomes" id="UP000677054">
    <property type="component" value="Unassembled WGS sequence"/>
</dbReference>
<dbReference type="Gene3D" id="1.50.10.10">
    <property type="match status" value="2"/>
</dbReference>
<evidence type="ECO:0000256" key="10">
    <source>
        <dbReference type="PIRSR" id="PIRSR600246-2"/>
    </source>
</evidence>
<evidence type="ECO:0000256" key="11">
    <source>
        <dbReference type="PIRSR" id="PIRSR600246-3"/>
    </source>
</evidence>
<dbReference type="CDD" id="cd04701">
    <property type="entry name" value="Asparaginase_2"/>
    <property type="match status" value="1"/>
</dbReference>
<organism evidence="14">
    <name type="scientific">Darwinula stevensoni</name>
    <dbReference type="NCBI Taxonomy" id="69355"/>
    <lineage>
        <taxon>Eukaryota</taxon>
        <taxon>Metazoa</taxon>
        <taxon>Ecdysozoa</taxon>
        <taxon>Arthropoda</taxon>
        <taxon>Crustacea</taxon>
        <taxon>Oligostraca</taxon>
        <taxon>Ostracoda</taxon>
        <taxon>Podocopa</taxon>
        <taxon>Podocopida</taxon>
        <taxon>Darwinulocopina</taxon>
        <taxon>Darwinuloidea</taxon>
        <taxon>Darwinulidae</taxon>
        <taxon>Darwinula</taxon>
    </lineage>
</organism>